<gene>
    <name evidence="3" type="ORF">KHB02_020025</name>
    <name evidence="2" type="ORF">KHB02_23110</name>
</gene>
<evidence type="ECO:0000313" key="2">
    <source>
        <dbReference type="EMBL" id="MBS4184290.1"/>
    </source>
</evidence>
<dbReference type="AlphaFoldDB" id="A0A942T133"/>
<name>A0A942T133_9BACI</name>
<accession>A0A942T133</accession>
<evidence type="ECO:0000256" key="1">
    <source>
        <dbReference type="SAM" id="Phobius"/>
    </source>
</evidence>
<dbReference type="EMBL" id="JAGYPE020000043">
    <property type="protein sequence ID" value="MCH6267814.1"/>
    <property type="molecule type" value="Genomic_DNA"/>
</dbReference>
<keyword evidence="1" id="KW-1133">Transmembrane helix</keyword>
<feature type="transmembrane region" description="Helical" evidence="1">
    <location>
        <begin position="12"/>
        <end position="36"/>
    </location>
</feature>
<dbReference type="RefSeq" id="WP_213144183.1">
    <property type="nucleotide sequence ID" value="NZ_JAGYPE020000043.1"/>
</dbReference>
<organism evidence="2">
    <name type="scientific">Neobacillus citreus</name>
    <dbReference type="NCBI Taxonomy" id="2833578"/>
    <lineage>
        <taxon>Bacteria</taxon>
        <taxon>Bacillati</taxon>
        <taxon>Bacillota</taxon>
        <taxon>Bacilli</taxon>
        <taxon>Bacillales</taxon>
        <taxon>Bacillaceae</taxon>
        <taxon>Neobacillus</taxon>
    </lineage>
</organism>
<proteinExistence type="predicted"/>
<protein>
    <submittedName>
        <fullName evidence="2">Uncharacterized protein</fullName>
    </submittedName>
</protein>
<keyword evidence="4" id="KW-1185">Reference proteome</keyword>
<evidence type="ECO:0000313" key="3">
    <source>
        <dbReference type="EMBL" id="MCH6267814.1"/>
    </source>
</evidence>
<comment type="caution">
    <text evidence="2">The sequence shown here is derived from an EMBL/GenBank/DDBJ whole genome shotgun (WGS) entry which is preliminary data.</text>
</comment>
<keyword evidence="1" id="KW-0472">Membrane</keyword>
<sequence length="46" mass="4957">MMGSYGMMGGTMGVVMCILMWLIGLAVIGGVVYFAVKLALRNQKMN</sequence>
<keyword evidence="1" id="KW-0812">Transmembrane</keyword>
<dbReference type="EMBL" id="JAGYPE010000004">
    <property type="protein sequence ID" value="MBS4184290.1"/>
    <property type="molecule type" value="Genomic_DNA"/>
</dbReference>
<dbReference type="Proteomes" id="UP000677265">
    <property type="component" value="Unassembled WGS sequence"/>
</dbReference>
<reference evidence="2" key="1">
    <citation type="submission" date="2021-05" db="EMBL/GenBank/DDBJ databases">
        <title>Novel Bacillus species.</title>
        <authorList>
            <person name="Liu G."/>
        </authorList>
    </citation>
    <scope>NUCLEOTIDE SEQUENCE</scope>
    <source>
        <strain evidence="2 4">FJAT-50051</strain>
    </source>
</reference>
<evidence type="ECO:0000313" key="4">
    <source>
        <dbReference type="Proteomes" id="UP000677265"/>
    </source>
</evidence>